<dbReference type="RefSeq" id="WP_261971290.1">
    <property type="nucleotide sequence ID" value="NZ_JAHHZF010000015.1"/>
</dbReference>
<name>A0A947GFI0_9HYPH</name>
<dbReference type="Pfam" id="PF01841">
    <property type="entry name" value="Transglut_core"/>
    <property type="match status" value="1"/>
</dbReference>
<feature type="domain" description="Transglutaminase-like" evidence="1">
    <location>
        <begin position="171"/>
        <end position="242"/>
    </location>
</feature>
<dbReference type="InterPro" id="IPR038765">
    <property type="entry name" value="Papain-like_cys_pep_sf"/>
</dbReference>
<dbReference type="EMBL" id="JAHHZF010000015">
    <property type="protein sequence ID" value="MBT9292791.1"/>
    <property type="molecule type" value="Genomic_DNA"/>
</dbReference>
<organism evidence="2 3">
    <name type="scientific">Prosthecodimorpha staleyi</name>
    <dbReference type="NCBI Taxonomy" id="2840188"/>
    <lineage>
        <taxon>Bacteria</taxon>
        <taxon>Pseudomonadati</taxon>
        <taxon>Pseudomonadota</taxon>
        <taxon>Alphaproteobacteria</taxon>
        <taxon>Hyphomicrobiales</taxon>
        <taxon>Ancalomicrobiaceae</taxon>
        <taxon>Prosthecodimorpha</taxon>
    </lineage>
</organism>
<dbReference type="Proteomes" id="UP000766595">
    <property type="component" value="Unassembled WGS sequence"/>
</dbReference>
<reference evidence="2 3" key="1">
    <citation type="submission" date="2021-06" db="EMBL/GenBank/DDBJ databases">
        <authorList>
            <person name="Grouzdev D.S."/>
            <person name="Koziaeva V."/>
        </authorList>
    </citation>
    <scope>NUCLEOTIDE SEQUENCE [LARGE SCALE GENOMIC DNA]</scope>
    <source>
        <strain evidence="2 3">22</strain>
    </source>
</reference>
<protein>
    <submittedName>
        <fullName evidence="2">Transglutaminase family protein</fullName>
    </submittedName>
</protein>
<dbReference type="SUPFAM" id="SSF54001">
    <property type="entry name" value="Cysteine proteinases"/>
    <property type="match status" value="1"/>
</dbReference>
<dbReference type="InterPro" id="IPR002931">
    <property type="entry name" value="Transglutaminase-like"/>
</dbReference>
<dbReference type="PANTHER" id="PTHR33490:SF1">
    <property type="entry name" value="SLL1233 PROTEIN"/>
    <property type="match status" value="1"/>
</dbReference>
<gene>
    <name evidence="2" type="ORF">KL771_25245</name>
</gene>
<keyword evidence="3" id="KW-1185">Reference proteome</keyword>
<sequence length="306" mass="33153">MIFTIRHRTTYRYSTAVLLGPHRLMTRPRGSFDMRLIKAELATTPPATLRWHHDPLGNAIAIADFHGETDILDIVSTLVVERFESTVPFFTPPAATAFPIAYQGDDLAVLEAFMTPLTPDPDGIVQTFLQDILQEAGTSGLAFLDGLNQRIHERVAYSFRWEEGTQDPVDTIRWQSGSCRDMAWLFVECARRAGFAARFVSGYLHDQATDLGAGGLTGGGATHAWAEVFIPETGWVEYDPTNRLVAGEALLRVAVARSPGQASPISGSYTGPTGAAHPVEVEVSVTSGAEMQTETDPVPVALPSAA</sequence>
<dbReference type="InterPro" id="IPR013589">
    <property type="entry name" value="Bac_transglu_N"/>
</dbReference>
<evidence type="ECO:0000313" key="2">
    <source>
        <dbReference type="EMBL" id="MBT9292791.1"/>
    </source>
</evidence>
<dbReference type="SMART" id="SM00460">
    <property type="entry name" value="TGc"/>
    <property type="match status" value="1"/>
</dbReference>
<proteinExistence type="predicted"/>
<dbReference type="Gene3D" id="3.10.620.30">
    <property type="match status" value="1"/>
</dbReference>
<comment type="caution">
    <text evidence="2">The sequence shown here is derived from an EMBL/GenBank/DDBJ whole genome shotgun (WGS) entry which is preliminary data.</text>
</comment>
<accession>A0A947GFI0</accession>
<dbReference type="PANTHER" id="PTHR33490">
    <property type="entry name" value="BLR5614 PROTEIN-RELATED"/>
    <property type="match status" value="1"/>
</dbReference>
<dbReference type="Pfam" id="PF08379">
    <property type="entry name" value="Bact_transglu_N"/>
    <property type="match status" value="1"/>
</dbReference>
<evidence type="ECO:0000259" key="1">
    <source>
        <dbReference type="SMART" id="SM00460"/>
    </source>
</evidence>
<dbReference type="AlphaFoldDB" id="A0A947GFI0"/>
<evidence type="ECO:0000313" key="3">
    <source>
        <dbReference type="Proteomes" id="UP000766595"/>
    </source>
</evidence>